<dbReference type="EMBL" id="MU864936">
    <property type="protein sequence ID" value="KAK4465845.1"/>
    <property type="molecule type" value="Genomic_DNA"/>
</dbReference>
<organism evidence="2 3">
    <name type="scientific">Cladorrhinum samala</name>
    <dbReference type="NCBI Taxonomy" id="585594"/>
    <lineage>
        <taxon>Eukaryota</taxon>
        <taxon>Fungi</taxon>
        <taxon>Dikarya</taxon>
        <taxon>Ascomycota</taxon>
        <taxon>Pezizomycotina</taxon>
        <taxon>Sordariomycetes</taxon>
        <taxon>Sordariomycetidae</taxon>
        <taxon>Sordariales</taxon>
        <taxon>Podosporaceae</taxon>
        <taxon>Cladorrhinum</taxon>
    </lineage>
</organism>
<gene>
    <name evidence="2" type="ORF">QBC42DRAFT_293902</name>
</gene>
<dbReference type="Proteomes" id="UP001321749">
    <property type="component" value="Unassembled WGS sequence"/>
</dbReference>
<accession>A0AAV9I0Z5</accession>
<comment type="caution">
    <text evidence="2">The sequence shown here is derived from an EMBL/GenBank/DDBJ whole genome shotgun (WGS) entry which is preliminary data.</text>
</comment>
<protein>
    <submittedName>
        <fullName evidence="2">Uncharacterized protein</fullName>
    </submittedName>
</protein>
<proteinExistence type="predicted"/>
<evidence type="ECO:0000256" key="1">
    <source>
        <dbReference type="SAM" id="Phobius"/>
    </source>
</evidence>
<keyword evidence="3" id="KW-1185">Reference proteome</keyword>
<keyword evidence="1" id="KW-1133">Transmembrane helix</keyword>
<keyword evidence="1" id="KW-0812">Transmembrane</keyword>
<evidence type="ECO:0000313" key="2">
    <source>
        <dbReference type="EMBL" id="KAK4465845.1"/>
    </source>
</evidence>
<name>A0AAV9I0Z5_9PEZI</name>
<feature type="transmembrane region" description="Helical" evidence="1">
    <location>
        <begin position="13"/>
        <end position="32"/>
    </location>
</feature>
<evidence type="ECO:0000313" key="3">
    <source>
        <dbReference type="Proteomes" id="UP001321749"/>
    </source>
</evidence>
<sequence length="563" mass="62945">MSDGEKDSNGNEIASLAVAVVALAVALVALLGTTAQVLQQYIATAAGYSNCGKRVIGPWAKHTKLVFHPWELRFEVVFMAPAIEVRPARLDTANQQAVLVGGVSERFLITKSGLLGFSNADTEKMARDCLKPTDEGLGYAASWLTLLREIQVMTPTAARTRSHVNDANAAGLETSGLLLTIKAVNQTLDLMPEGVKRPYAITTLGSVVLLVARLGLHWKQFDRVNDRYLADGNGLLITGSAVPHLGIMFSFTRYGFPSHVHCPVIEDDEAAKLCFGLVPTIFKSPRFGPGPKYLTDIPRNLDFLRLGSRAEMTATFRLMGFEANNQEFMASIESTEHLFPVIFEIVGMLAQSFNAVAESAAGPHGEQNHILLPNPLPFHWGSKTFSPDKLFRTYADSMKYEQWELWERLGFTEPQHLLTETASRIVRMCDRWLSENLTRQALILMVVRAHVRRAIQVFNDETLTSRNFQVVCATIETMSRTGMRPVETELVEIYLDKVLHIILQKPGFWDDDMEGVHVERKREIWLVLMLRMFGWFATHTFHPADIQVPKSDVMGSEQPVYIS</sequence>
<reference evidence="2" key="2">
    <citation type="submission" date="2023-06" db="EMBL/GenBank/DDBJ databases">
        <authorList>
            <consortium name="Lawrence Berkeley National Laboratory"/>
            <person name="Mondo S.J."/>
            <person name="Hensen N."/>
            <person name="Bonometti L."/>
            <person name="Westerberg I."/>
            <person name="Brannstrom I.O."/>
            <person name="Guillou S."/>
            <person name="Cros-Aarteil S."/>
            <person name="Calhoun S."/>
            <person name="Haridas S."/>
            <person name="Kuo A."/>
            <person name="Pangilinan J."/>
            <person name="Riley R."/>
            <person name="Labutti K."/>
            <person name="Andreopoulos B."/>
            <person name="Lipzen A."/>
            <person name="Chen C."/>
            <person name="Yanf M."/>
            <person name="Daum C."/>
            <person name="Ng V."/>
            <person name="Clum A."/>
            <person name="Steindorff A."/>
            <person name="Ohm R."/>
            <person name="Martin F."/>
            <person name="Silar P."/>
            <person name="Natvig D."/>
            <person name="Lalanne C."/>
            <person name="Gautier V."/>
            <person name="Ament-Velasquez S.L."/>
            <person name="Kruys A."/>
            <person name="Hutchinson M.I."/>
            <person name="Powell A.J."/>
            <person name="Barry K."/>
            <person name="Miller A.N."/>
            <person name="Grigoriev I.V."/>
            <person name="Debuchy R."/>
            <person name="Gladieux P."/>
            <person name="Thoren M.H."/>
            <person name="Johannesson H."/>
        </authorList>
    </citation>
    <scope>NUCLEOTIDE SEQUENCE</scope>
    <source>
        <strain evidence="2">PSN324</strain>
    </source>
</reference>
<reference evidence="2" key="1">
    <citation type="journal article" date="2023" name="Mol. Phylogenet. Evol.">
        <title>Genome-scale phylogeny and comparative genomics of the fungal order Sordariales.</title>
        <authorList>
            <person name="Hensen N."/>
            <person name="Bonometti L."/>
            <person name="Westerberg I."/>
            <person name="Brannstrom I.O."/>
            <person name="Guillou S."/>
            <person name="Cros-Aarteil S."/>
            <person name="Calhoun S."/>
            <person name="Haridas S."/>
            <person name="Kuo A."/>
            <person name="Mondo S."/>
            <person name="Pangilinan J."/>
            <person name="Riley R."/>
            <person name="LaButti K."/>
            <person name="Andreopoulos B."/>
            <person name="Lipzen A."/>
            <person name="Chen C."/>
            <person name="Yan M."/>
            <person name="Daum C."/>
            <person name="Ng V."/>
            <person name="Clum A."/>
            <person name="Steindorff A."/>
            <person name="Ohm R.A."/>
            <person name="Martin F."/>
            <person name="Silar P."/>
            <person name="Natvig D.O."/>
            <person name="Lalanne C."/>
            <person name="Gautier V."/>
            <person name="Ament-Velasquez S.L."/>
            <person name="Kruys A."/>
            <person name="Hutchinson M.I."/>
            <person name="Powell A.J."/>
            <person name="Barry K."/>
            <person name="Miller A.N."/>
            <person name="Grigoriev I.V."/>
            <person name="Debuchy R."/>
            <person name="Gladieux P."/>
            <person name="Hiltunen Thoren M."/>
            <person name="Johannesson H."/>
        </authorList>
    </citation>
    <scope>NUCLEOTIDE SEQUENCE</scope>
    <source>
        <strain evidence="2">PSN324</strain>
    </source>
</reference>
<keyword evidence="1" id="KW-0472">Membrane</keyword>
<dbReference type="AlphaFoldDB" id="A0AAV9I0Z5"/>